<dbReference type="PROSITE" id="PS50011">
    <property type="entry name" value="PROTEIN_KINASE_DOM"/>
    <property type="match status" value="1"/>
</dbReference>
<dbReference type="Gene3D" id="1.10.510.10">
    <property type="entry name" value="Transferase(Phosphotransferase) domain 1"/>
    <property type="match status" value="1"/>
</dbReference>
<reference evidence="2" key="2">
    <citation type="submission" date="2017-06" db="EMBL/GenBank/DDBJ databases">
        <title>WGS assembly of Brachypodium distachyon.</title>
        <authorList>
            <consortium name="The International Brachypodium Initiative"/>
            <person name="Lucas S."/>
            <person name="Harmon-Smith M."/>
            <person name="Lail K."/>
            <person name="Tice H."/>
            <person name="Grimwood J."/>
            <person name="Bruce D."/>
            <person name="Barry K."/>
            <person name="Shu S."/>
            <person name="Lindquist E."/>
            <person name="Wang M."/>
            <person name="Pitluck S."/>
            <person name="Vogel J.P."/>
            <person name="Garvin D.F."/>
            <person name="Mockler T.C."/>
            <person name="Schmutz J."/>
            <person name="Rokhsar D."/>
            <person name="Bevan M.W."/>
        </authorList>
    </citation>
    <scope>NUCLEOTIDE SEQUENCE</scope>
    <source>
        <strain evidence="2">Bd21</strain>
    </source>
</reference>
<dbReference type="InterPro" id="IPR000719">
    <property type="entry name" value="Prot_kinase_dom"/>
</dbReference>
<dbReference type="PANTHER" id="PTHR46146:SF17">
    <property type="entry name" value="PROTEIN KINASE DOMAIN-CONTAINING PROTEIN"/>
    <property type="match status" value="1"/>
</dbReference>
<evidence type="ECO:0000313" key="4">
    <source>
        <dbReference type="Proteomes" id="UP000008810"/>
    </source>
</evidence>
<sequence>MEFAECAATVAQLVDSAGGVVSKIRHVARTARQNKRECVYLANRISTIATALPLLHQQDHEVAQSLVGLSYALKEAHDLIIACCLERQRKTAPLRQLFRAGGHAERFREINARIDSYLILIPLLTHISLIVPSSNHAGVPTIPMVTPGSGSGSSSLQLVRISDGTLCEQWHTPRHLRCRRVSWRMRIEALLGASRAIYYLHHVAVPQIIHRNISSSGILLDASWMPRLSGFGVAVWEVETVTSPGETQLVEVVGVPGYIDPEYSRTGRVCPASEVYSFGVVMLEALTGRPPVAPSSWNINGQENHPMTLVGFALPIIENGNLEDVLDRRPEPELTPRQMEALQLVADTALRCLSPQGRNRPAMSDVVSILDTALGTIRRDELWRIEWQ</sequence>
<dbReference type="GO" id="GO:0005524">
    <property type="term" value="F:ATP binding"/>
    <property type="evidence" value="ECO:0007669"/>
    <property type="project" value="InterPro"/>
</dbReference>
<dbReference type="SMART" id="SM00220">
    <property type="entry name" value="S_TKc"/>
    <property type="match status" value="1"/>
</dbReference>
<dbReference type="InterPro" id="IPR011009">
    <property type="entry name" value="Kinase-like_dom_sf"/>
</dbReference>
<accession>A0A0Q3KEP2</accession>
<evidence type="ECO:0000313" key="2">
    <source>
        <dbReference type="EMBL" id="KQK22932.1"/>
    </source>
</evidence>
<dbReference type="CDD" id="cd21037">
    <property type="entry name" value="MLKL_NTD"/>
    <property type="match status" value="1"/>
</dbReference>
<evidence type="ECO:0000313" key="3">
    <source>
        <dbReference type="EnsemblPlants" id="KQK22932"/>
    </source>
</evidence>
<dbReference type="EMBL" id="CM000880">
    <property type="protein sequence ID" value="KQK22932.1"/>
    <property type="molecule type" value="Genomic_DNA"/>
</dbReference>
<reference evidence="2 3" key="1">
    <citation type="journal article" date="2010" name="Nature">
        <title>Genome sequencing and analysis of the model grass Brachypodium distachyon.</title>
        <authorList>
            <consortium name="International Brachypodium Initiative"/>
        </authorList>
    </citation>
    <scope>NUCLEOTIDE SEQUENCE [LARGE SCALE GENOMIC DNA]</scope>
    <source>
        <strain evidence="2 3">Bd21</strain>
    </source>
</reference>
<evidence type="ECO:0000259" key="1">
    <source>
        <dbReference type="PROSITE" id="PS50011"/>
    </source>
</evidence>
<proteinExistence type="predicted"/>
<feature type="domain" description="Protein kinase" evidence="1">
    <location>
        <begin position="25"/>
        <end position="374"/>
    </location>
</feature>
<gene>
    <name evidence="2" type="ORF">BRADI_1g70190v3</name>
</gene>
<name>A0A0Q3KEP2_BRADI</name>
<organism evidence="2">
    <name type="scientific">Brachypodium distachyon</name>
    <name type="common">Purple false brome</name>
    <name type="synonym">Trachynia distachya</name>
    <dbReference type="NCBI Taxonomy" id="15368"/>
    <lineage>
        <taxon>Eukaryota</taxon>
        <taxon>Viridiplantae</taxon>
        <taxon>Streptophyta</taxon>
        <taxon>Embryophyta</taxon>
        <taxon>Tracheophyta</taxon>
        <taxon>Spermatophyta</taxon>
        <taxon>Magnoliopsida</taxon>
        <taxon>Liliopsida</taxon>
        <taxon>Poales</taxon>
        <taxon>Poaceae</taxon>
        <taxon>BOP clade</taxon>
        <taxon>Pooideae</taxon>
        <taxon>Stipodae</taxon>
        <taxon>Brachypodieae</taxon>
        <taxon>Brachypodium</taxon>
    </lineage>
</organism>
<dbReference type="InParanoid" id="A0A0Q3KEP2"/>
<dbReference type="InterPro" id="IPR059179">
    <property type="entry name" value="MLKL-like_MCAfunc"/>
</dbReference>
<dbReference type="Gramene" id="KQK22932">
    <property type="protein sequence ID" value="KQK22932"/>
    <property type="gene ID" value="BRADI_1g70190v3"/>
</dbReference>
<reference evidence="3" key="3">
    <citation type="submission" date="2018-08" db="UniProtKB">
        <authorList>
            <consortium name="EnsemblPlants"/>
        </authorList>
    </citation>
    <scope>IDENTIFICATION</scope>
    <source>
        <strain evidence="3">cv. Bd21</strain>
    </source>
</reference>
<dbReference type="EnsemblPlants" id="KQK22932">
    <property type="protein sequence ID" value="KQK22932"/>
    <property type="gene ID" value="BRADI_1g70190v3"/>
</dbReference>
<keyword evidence="4" id="KW-1185">Reference proteome</keyword>
<protein>
    <recommendedName>
        <fullName evidence="1">Protein kinase domain-containing protein</fullName>
    </recommendedName>
</protein>
<dbReference type="ExpressionAtlas" id="A0A0Q3KEP2">
    <property type="expression patterns" value="baseline"/>
</dbReference>
<dbReference type="GO" id="GO:0007166">
    <property type="term" value="P:cell surface receptor signaling pathway"/>
    <property type="evidence" value="ECO:0007669"/>
    <property type="project" value="InterPro"/>
</dbReference>
<dbReference type="Gene3D" id="1.20.930.20">
    <property type="entry name" value="Adaptor protein Cbl, N-terminal domain"/>
    <property type="match status" value="1"/>
</dbReference>
<dbReference type="Pfam" id="PF00069">
    <property type="entry name" value="Pkinase"/>
    <property type="match status" value="1"/>
</dbReference>
<dbReference type="GO" id="GO:0004672">
    <property type="term" value="F:protein kinase activity"/>
    <property type="evidence" value="ECO:0007669"/>
    <property type="project" value="InterPro"/>
</dbReference>
<dbReference type="Proteomes" id="UP000008810">
    <property type="component" value="Chromosome 1"/>
</dbReference>
<dbReference type="PANTHER" id="PTHR46146">
    <property type="entry name" value="SERINE/THREONINE-PROTEIN KINASE-LIKE PROTEIN CCR4"/>
    <property type="match status" value="1"/>
</dbReference>
<dbReference type="InterPro" id="IPR036537">
    <property type="entry name" value="Adaptor_Cbl_N_dom_sf"/>
</dbReference>
<dbReference type="OrthoDB" id="604067at2759"/>
<dbReference type="AlphaFoldDB" id="A0A0Q3KEP2"/>
<dbReference type="SUPFAM" id="SSF56112">
    <property type="entry name" value="Protein kinase-like (PK-like)"/>
    <property type="match status" value="1"/>
</dbReference>